<dbReference type="EMBL" id="ML732213">
    <property type="protein sequence ID" value="KAB8074218.1"/>
    <property type="molecule type" value="Genomic_DNA"/>
</dbReference>
<feature type="chain" id="PRO_5024991108" description="Reverse transcriptase zinc-binding domain-containing protein" evidence="1">
    <location>
        <begin position="20"/>
        <end position="71"/>
    </location>
</feature>
<evidence type="ECO:0000313" key="3">
    <source>
        <dbReference type="Proteomes" id="UP000326565"/>
    </source>
</evidence>
<sequence>MGRGLGCWLFWGCWCWVNTHEYIYSGWGPGFRRVIWKLIWNGLKLRLEDRSKRCCGMLSGCLYISNSVQSL</sequence>
<feature type="signal peptide" evidence="1">
    <location>
        <begin position="1"/>
        <end position="19"/>
    </location>
</feature>
<feature type="non-terminal residue" evidence="2">
    <location>
        <position position="71"/>
    </location>
</feature>
<protein>
    <recommendedName>
        <fullName evidence="4">Reverse transcriptase zinc-binding domain-containing protein</fullName>
    </recommendedName>
</protein>
<organism evidence="2 3">
    <name type="scientific">Aspergillus leporis</name>
    <dbReference type="NCBI Taxonomy" id="41062"/>
    <lineage>
        <taxon>Eukaryota</taxon>
        <taxon>Fungi</taxon>
        <taxon>Dikarya</taxon>
        <taxon>Ascomycota</taxon>
        <taxon>Pezizomycotina</taxon>
        <taxon>Eurotiomycetes</taxon>
        <taxon>Eurotiomycetidae</taxon>
        <taxon>Eurotiales</taxon>
        <taxon>Aspergillaceae</taxon>
        <taxon>Aspergillus</taxon>
        <taxon>Aspergillus subgen. Circumdati</taxon>
    </lineage>
</organism>
<keyword evidence="3" id="KW-1185">Reference proteome</keyword>
<dbReference type="Proteomes" id="UP000326565">
    <property type="component" value="Unassembled WGS sequence"/>
</dbReference>
<proteinExistence type="predicted"/>
<dbReference type="AlphaFoldDB" id="A0A5N5X0A5"/>
<gene>
    <name evidence="2" type="ORF">BDV29DRAFT_173962</name>
</gene>
<keyword evidence="1" id="KW-0732">Signal</keyword>
<evidence type="ECO:0000313" key="2">
    <source>
        <dbReference type="EMBL" id="KAB8074218.1"/>
    </source>
</evidence>
<name>A0A5N5X0A5_9EURO</name>
<accession>A0A5N5X0A5</accession>
<evidence type="ECO:0008006" key="4">
    <source>
        <dbReference type="Google" id="ProtNLM"/>
    </source>
</evidence>
<evidence type="ECO:0000256" key="1">
    <source>
        <dbReference type="SAM" id="SignalP"/>
    </source>
</evidence>
<reference evidence="2 3" key="1">
    <citation type="submission" date="2019-04" db="EMBL/GenBank/DDBJ databases">
        <title>Friends and foes A comparative genomics study of 23 Aspergillus species from section Flavi.</title>
        <authorList>
            <consortium name="DOE Joint Genome Institute"/>
            <person name="Kjaerbolling I."/>
            <person name="Vesth T."/>
            <person name="Frisvad J.C."/>
            <person name="Nybo J.L."/>
            <person name="Theobald S."/>
            <person name="Kildgaard S."/>
            <person name="Isbrandt T."/>
            <person name="Kuo A."/>
            <person name="Sato A."/>
            <person name="Lyhne E.K."/>
            <person name="Kogle M.E."/>
            <person name="Wiebenga A."/>
            <person name="Kun R.S."/>
            <person name="Lubbers R.J."/>
            <person name="Makela M.R."/>
            <person name="Barry K."/>
            <person name="Chovatia M."/>
            <person name="Clum A."/>
            <person name="Daum C."/>
            <person name="Haridas S."/>
            <person name="He G."/>
            <person name="LaButti K."/>
            <person name="Lipzen A."/>
            <person name="Mondo S."/>
            <person name="Riley R."/>
            <person name="Salamov A."/>
            <person name="Simmons B.A."/>
            <person name="Magnuson J.K."/>
            <person name="Henrissat B."/>
            <person name="Mortensen U.H."/>
            <person name="Larsen T.O."/>
            <person name="Devries R.P."/>
            <person name="Grigoriev I.V."/>
            <person name="Machida M."/>
            <person name="Baker S.E."/>
            <person name="Andersen M.R."/>
        </authorList>
    </citation>
    <scope>NUCLEOTIDE SEQUENCE [LARGE SCALE GENOMIC DNA]</scope>
    <source>
        <strain evidence="2 3">CBS 151.66</strain>
    </source>
</reference>